<name>A0A081BIW7_9LACO</name>
<dbReference type="PANTHER" id="PTHR42850">
    <property type="entry name" value="METALLOPHOSPHOESTERASE"/>
    <property type="match status" value="1"/>
</dbReference>
<evidence type="ECO:0000313" key="4">
    <source>
        <dbReference type="Proteomes" id="UP000028700"/>
    </source>
</evidence>
<dbReference type="InterPro" id="IPR029052">
    <property type="entry name" value="Metallo-depent_PP-like"/>
</dbReference>
<dbReference type="EMBL" id="BBJM01000016">
    <property type="protein sequence ID" value="GAK47985.1"/>
    <property type="molecule type" value="Genomic_DNA"/>
</dbReference>
<comment type="caution">
    <text evidence="3">The sequence shown here is derived from an EMBL/GenBank/DDBJ whole genome shotgun (WGS) entry which is preliminary data.</text>
</comment>
<dbReference type="AlphaFoldDB" id="A0A081BIW7"/>
<protein>
    <submittedName>
        <fullName evidence="3">Metallophosphoesterase</fullName>
    </submittedName>
</protein>
<keyword evidence="4" id="KW-1185">Reference proteome</keyword>
<dbReference type="PIRSF" id="PIRSF000883">
    <property type="entry name" value="Pesterase_MJ0912"/>
    <property type="match status" value="1"/>
</dbReference>
<dbReference type="InterPro" id="IPR024654">
    <property type="entry name" value="Calcineurin-like_PHP_lpxH"/>
</dbReference>
<evidence type="ECO:0000256" key="1">
    <source>
        <dbReference type="ARBA" id="ARBA00008950"/>
    </source>
</evidence>
<evidence type="ECO:0000259" key="2">
    <source>
        <dbReference type="Pfam" id="PF12850"/>
    </source>
</evidence>
<dbReference type="InterPro" id="IPR011152">
    <property type="entry name" value="Pesterase_MJ0912"/>
</dbReference>
<evidence type="ECO:0000313" key="3">
    <source>
        <dbReference type="EMBL" id="GAK47985.1"/>
    </source>
</evidence>
<dbReference type="STRING" id="1291743.LOSG293_160280"/>
<dbReference type="eggNOG" id="COG0639">
    <property type="taxonomic scope" value="Bacteria"/>
</dbReference>
<dbReference type="Gene3D" id="3.60.21.10">
    <property type="match status" value="1"/>
</dbReference>
<comment type="similarity">
    <text evidence="1">Belongs to the metallophosphoesterase superfamily. YfcE family.</text>
</comment>
<dbReference type="InterPro" id="IPR050126">
    <property type="entry name" value="Ap4A_hydrolase"/>
</dbReference>
<reference evidence="3" key="1">
    <citation type="journal article" date="2014" name="Genome Announc.">
        <title>Draft Genome Sequence of Lactobacillus oryzae Strain SG293T.</title>
        <authorList>
            <person name="Tanizawa Y."/>
            <person name="Fujisawa T."/>
            <person name="Mochizuki T."/>
            <person name="Kaminuma E."/>
            <person name="Nakamura Y."/>
            <person name="Tohno M."/>
        </authorList>
    </citation>
    <scope>NUCLEOTIDE SEQUENCE [LARGE SCALE GENOMIC DNA]</scope>
    <source>
        <strain evidence="3">SG293</strain>
    </source>
</reference>
<organism evidence="3 4">
    <name type="scientific">Secundilactobacillus oryzae JCM 18671</name>
    <dbReference type="NCBI Taxonomy" id="1291743"/>
    <lineage>
        <taxon>Bacteria</taxon>
        <taxon>Bacillati</taxon>
        <taxon>Bacillota</taxon>
        <taxon>Bacilli</taxon>
        <taxon>Lactobacillales</taxon>
        <taxon>Lactobacillaceae</taxon>
        <taxon>Secundilactobacillus</taxon>
    </lineage>
</organism>
<accession>A0A081BIW7</accession>
<dbReference type="OrthoDB" id="9813918at2"/>
<feature type="domain" description="Calcineurin-like phosphoesterase" evidence="2">
    <location>
        <begin position="4"/>
        <end position="189"/>
    </location>
</feature>
<dbReference type="GO" id="GO:0016791">
    <property type="term" value="F:phosphatase activity"/>
    <property type="evidence" value="ECO:0007669"/>
    <property type="project" value="TreeGrafter"/>
</dbReference>
<dbReference type="RefSeq" id="WP_034527943.1">
    <property type="nucleotide sequence ID" value="NZ_BBAZ01000015.1"/>
</dbReference>
<sequence>MQKKVAVLSDVHGDVTALKAVIADSIKQGTDEYWFLGDLILPGPGSADLFDLITGLQPTVWLRGNWEDSYLQYLSGDVNLTDPGDVHFARIAQRLDRQLRQSDVDKMAQLPISQTLESNGLRFGLSHNLPNKNNGRELFPTNGQQNFDQLFEFDSDLDVAVYGHIHQPLMTYSTKGQLIINPGSIGQPFDFWPKLWADLRAQYVMLTLGDGTIEVEFRKVAYDVETELNLAKTVHLPYFELYKELRETGRTHTHDVPLLAELNEKYGYVDEVRDYLKKQG</sequence>
<dbReference type="PANTHER" id="PTHR42850:SF2">
    <property type="entry name" value="BLL5683 PROTEIN"/>
    <property type="match status" value="1"/>
</dbReference>
<dbReference type="SUPFAM" id="SSF56300">
    <property type="entry name" value="Metallo-dependent phosphatases"/>
    <property type="match status" value="1"/>
</dbReference>
<dbReference type="GO" id="GO:0005737">
    <property type="term" value="C:cytoplasm"/>
    <property type="evidence" value="ECO:0007669"/>
    <property type="project" value="TreeGrafter"/>
</dbReference>
<dbReference type="Proteomes" id="UP000028700">
    <property type="component" value="Unassembled WGS sequence"/>
</dbReference>
<proteinExistence type="inferred from homology"/>
<gene>
    <name evidence="3" type="ORF">LOSG293_160280</name>
</gene>
<dbReference type="Pfam" id="PF12850">
    <property type="entry name" value="Metallophos_2"/>
    <property type="match status" value="1"/>
</dbReference>